<dbReference type="GO" id="GO:0004668">
    <property type="term" value="F:protein-arginine deiminase activity"/>
    <property type="evidence" value="ECO:0007669"/>
    <property type="project" value="InterPro"/>
</dbReference>
<comment type="caution">
    <text evidence="2">The sequence shown here is derived from an EMBL/GenBank/DDBJ whole genome shotgun (WGS) entry which is preliminary data.</text>
</comment>
<dbReference type="InterPro" id="IPR007466">
    <property type="entry name" value="Peptidyl-Arg-deiminase_porph"/>
</dbReference>
<dbReference type="Pfam" id="PF04371">
    <property type="entry name" value="PAD_porph"/>
    <property type="match status" value="1"/>
</dbReference>
<dbReference type="EMBL" id="JAKFHA010000012">
    <property type="protein sequence ID" value="MCF2529579.1"/>
    <property type="molecule type" value="Genomic_DNA"/>
</dbReference>
<evidence type="ECO:0000313" key="2">
    <source>
        <dbReference type="EMBL" id="MCF2529579.1"/>
    </source>
</evidence>
<protein>
    <submittedName>
        <fullName evidence="2">Agmatine deiminase family protein</fullName>
    </submittedName>
</protein>
<dbReference type="AlphaFoldDB" id="A0AA41Q110"/>
<dbReference type="PROSITE" id="PS51318">
    <property type="entry name" value="TAT"/>
    <property type="match status" value="1"/>
</dbReference>
<dbReference type="Proteomes" id="UP001165378">
    <property type="component" value="Unassembled WGS sequence"/>
</dbReference>
<dbReference type="GO" id="GO:0047632">
    <property type="term" value="F:agmatine deiminase activity"/>
    <property type="evidence" value="ECO:0007669"/>
    <property type="project" value="TreeGrafter"/>
</dbReference>
<dbReference type="InterPro" id="IPR006311">
    <property type="entry name" value="TAT_signal"/>
</dbReference>
<dbReference type="GO" id="GO:0009446">
    <property type="term" value="P:putrescine biosynthetic process"/>
    <property type="evidence" value="ECO:0007669"/>
    <property type="project" value="InterPro"/>
</dbReference>
<name>A0AA41Q110_9ACTN</name>
<reference evidence="2" key="1">
    <citation type="submission" date="2022-01" db="EMBL/GenBank/DDBJ databases">
        <title>Genome-Based Taxonomic Classification of the Phylum Actinobacteria.</title>
        <authorList>
            <person name="Gao Y."/>
        </authorList>
    </citation>
    <scope>NUCLEOTIDE SEQUENCE</scope>
    <source>
        <strain evidence="2">KLBMP 8922</strain>
    </source>
</reference>
<dbReference type="SUPFAM" id="SSF55909">
    <property type="entry name" value="Pentein"/>
    <property type="match status" value="1"/>
</dbReference>
<sequence>MSIRNSGDNPGITRRSMLARTGMVAAAVAAAPVIGAFPTSTAAAAGTWRVPGEETPHECTWMAWPSSTTIWSTDLAKIQADIAKLAKEVAKYEPVMMLADGSTAASKARTMCGSTVTVVSSIPVSDCWMRDTGPLFTVDGTGGLSSFGLNFNAWGENATSFYGIPASAYNKDRVVAGKIATYIDVPFAKASVVGEGGGIEYDGDGTLMATESCWINSNRNPGKSRSQIEAELLARFGATKMIWLPGVKGYDVTDGHIDGTARYIKPGVVMVQLGGAAREDVWNRNADAIRNVLANATDAKGRRLQVLTIQGPDTLPRISRGKWADFLSSYMNWTVTNGAIITTQFGDTARDAAAKSAIAAAYGRPVVQLNLDALYGNGGGGAHCVTMQEPKV</sequence>
<organism evidence="2 3">
    <name type="scientific">Yinghuangia soli</name>
    <dbReference type="NCBI Taxonomy" id="2908204"/>
    <lineage>
        <taxon>Bacteria</taxon>
        <taxon>Bacillati</taxon>
        <taxon>Actinomycetota</taxon>
        <taxon>Actinomycetes</taxon>
        <taxon>Kitasatosporales</taxon>
        <taxon>Streptomycetaceae</taxon>
        <taxon>Yinghuangia</taxon>
    </lineage>
</organism>
<keyword evidence="1" id="KW-0378">Hydrolase</keyword>
<dbReference type="PANTHER" id="PTHR31377">
    <property type="entry name" value="AGMATINE DEIMINASE-RELATED"/>
    <property type="match status" value="1"/>
</dbReference>
<proteinExistence type="predicted"/>
<dbReference type="PANTHER" id="PTHR31377:SF0">
    <property type="entry name" value="AGMATINE DEIMINASE-RELATED"/>
    <property type="match status" value="1"/>
</dbReference>
<accession>A0AA41Q110</accession>
<dbReference type="RefSeq" id="WP_235053943.1">
    <property type="nucleotide sequence ID" value="NZ_JAKFHA010000012.1"/>
</dbReference>
<evidence type="ECO:0000313" key="3">
    <source>
        <dbReference type="Proteomes" id="UP001165378"/>
    </source>
</evidence>
<gene>
    <name evidence="2" type="ORF">LZ495_20490</name>
</gene>
<dbReference type="Gene3D" id="3.75.10.10">
    <property type="entry name" value="L-arginine/glycine Amidinotransferase, Chain A"/>
    <property type="match status" value="1"/>
</dbReference>
<keyword evidence="3" id="KW-1185">Reference proteome</keyword>
<evidence type="ECO:0000256" key="1">
    <source>
        <dbReference type="ARBA" id="ARBA00022801"/>
    </source>
</evidence>